<keyword evidence="1" id="KW-0732">Signal</keyword>
<dbReference type="EMBL" id="BAAACA010000038">
    <property type="protein sequence ID" value="GAA0617829.1"/>
    <property type="molecule type" value="Genomic_DNA"/>
</dbReference>
<proteinExistence type="predicted"/>
<reference evidence="3" key="1">
    <citation type="journal article" date="2019" name="Int. J. Syst. Evol. Microbiol.">
        <title>The Global Catalogue of Microorganisms (GCM) 10K type strain sequencing project: providing services to taxonomists for standard genome sequencing and annotation.</title>
        <authorList>
            <consortium name="The Broad Institute Genomics Platform"/>
            <consortium name="The Broad Institute Genome Sequencing Center for Infectious Disease"/>
            <person name="Wu L."/>
            <person name="Ma J."/>
        </authorList>
    </citation>
    <scope>NUCLEOTIDE SEQUENCE [LARGE SCALE GENOMIC DNA]</scope>
    <source>
        <strain evidence="3">JCM 5067</strain>
    </source>
</reference>
<comment type="caution">
    <text evidence="2">The sequence shown here is derived from an EMBL/GenBank/DDBJ whole genome shotgun (WGS) entry which is preliminary data.</text>
</comment>
<feature type="chain" id="PRO_5046177899" evidence="1">
    <location>
        <begin position="28"/>
        <end position="308"/>
    </location>
</feature>
<organism evidence="2 3">
    <name type="scientific">Streptomyces crystallinus</name>
    <dbReference type="NCBI Taxonomy" id="68191"/>
    <lineage>
        <taxon>Bacteria</taxon>
        <taxon>Bacillati</taxon>
        <taxon>Actinomycetota</taxon>
        <taxon>Actinomycetes</taxon>
        <taxon>Kitasatosporales</taxon>
        <taxon>Streptomycetaceae</taxon>
        <taxon>Streptomyces</taxon>
    </lineage>
</organism>
<gene>
    <name evidence="2" type="ORF">GCM10010394_55110</name>
</gene>
<sequence length="308" mass="32607">MRSAVAVVTAIGAAVCLTPLMAAPAVAADAVPSEVTIPAEQYALDDAATLISAGDSGVLGGTYQGAHRNYQSDFRWIPYADGAVRAIPHDHFHYQAIGTNSDYVGLYGNDATGNFLVELRDMRDGTSKTVYLPPYHRLGGAFSDTVMTATSASAPGGEGRYLLTAENGKTVTRRVTGFPDGAKLPLAPVYRNAKGVLSSYELEGAQHYFWLDSSAQARPIGLSATTEAVSTLLTGEKVVRLLKDGTVQVWGLTADTRPEREFHIASQKGDHLLGVLGEQALLARPISAASAAEKKAGVPGLIPQHTRW</sequence>
<keyword evidence="3" id="KW-1185">Reference proteome</keyword>
<evidence type="ECO:0000256" key="1">
    <source>
        <dbReference type="SAM" id="SignalP"/>
    </source>
</evidence>
<evidence type="ECO:0000313" key="2">
    <source>
        <dbReference type="EMBL" id="GAA0617829.1"/>
    </source>
</evidence>
<name>A0ABP3RUV2_9ACTN</name>
<evidence type="ECO:0000313" key="3">
    <source>
        <dbReference type="Proteomes" id="UP001500668"/>
    </source>
</evidence>
<feature type="signal peptide" evidence="1">
    <location>
        <begin position="1"/>
        <end position="27"/>
    </location>
</feature>
<accession>A0ABP3RUV2</accession>
<dbReference type="Proteomes" id="UP001500668">
    <property type="component" value="Unassembled WGS sequence"/>
</dbReference>
<protein>
    <submittedName>
        <fullName evidence="2">Uncharacterized protein</fullName>
    </submittedName>
</protein>